<dbReference type="OrthoDB" id="10253736at2759"/>
<keyword evidence="6" id="KW-0560">Oxidoreductase</keyword>
<keyword evidence="8" id="KW-0472">Membrane</keyword>
<dbReference type="AlphaFoldDB" id="A0A0F7ZV12"/>
<dbReference type="SUPFAM" id="SSF51735">
    <property type="entry name" value="NAD(P)-binding Rossmann-fold domains"/>
    <property type="match status" value="1"/>
</dbReference>
<comment type="subcellular location">
    <subcellularLocation>
        <location evidence="1">Membrane</location>
        <topology evidence="1">Multi-pass membrane protein</topology>
    </subcellularLocation>
</comment>
<dbReference type="PRINTS" id="PR00081">
    <property type="entry name" value="GDHRDH"/>
</dbReference>
<comment type="similarity">
    <text evidence="2 12">Belongs to the short-chain dehydrogenases/reductases (SDR) family.</text>
</comment>
<dbReference type="GO" id="GO:0052650">
    <property type="term" value="F:all-trans-retinol dehydrogenase (NADP+) activity"/>
    <property type="evidence" value="ECO:0007669"/>
    <property type="project" value="UniProtKB-ARBA"/>
</dbReference>
<sequence>MSAFSLLRLPHVPLEGVCLDFVLQSIRHVIVNPVLLALALLAALSRLGHEVPPLYAWTSPSVDIVLSLIFIHRLGSWCSERARNNWLHDHYDWSKETVVITGGAGGIGTCLVDAFLQMDVTVIIIDIQPRPLGLHPNVHYFECDIRSYDNLAAVADKIRVQVGHPTVLINNAGVVQGKPLLQARPSDIRLTFDVNTLAAIWAVKEFLPNMVATNHGMVVTISSFAAWLTLPSMVDYSASKNALLSLHEGLTAELTNNYNAPKVRTVLVQPGHVKTPLFAGFKQGMDFVLPSLEPESIAKAVVRQAASELAFSICRGERESLDDQLQGAPDETTVVGS</sequence>
<dbReference type="InterPro" id="IPR036291">
    <property type="entry name" value="NAD(P)-bd_dom_sf"/>
</dbReference>
<comment type="function">
    <text evidence="9">Catalyzes the reduction of all-trans-retinal to all-trans-retinol in the presence of NADPH.</text>
</comment>
<dbReference type="EMBL" id="KQ030515">
    <property type="protein sequence ID" value="KJZ75808.1"/>
    <property type="molecule type" value="Genomic_DNA"/>
</dbReference>
<evidence type="ECO:0000256" key="11">
    <source>
        <dbReference type="ARBA" id="ARBA00082544"/>
    </source>
</evidence>
<keyword evidence="4" id="KW-0521">NADP</keyword>
<keyword evidence="7" id="KW-0443">Lipid metabolism</keyword>
<evidence type="ECO:0000256" key="2">
    <source>
        <dbReference type="ARBA" id="ARBA00006484"/>
    </source>
</evidence>
<evidence type="ECO:0000256" key="10">
    <source>
        <dbReference type="ARBA" id="ARBA00068717"/>
    </source>
</evidence>
<organism evidence="13 14">
    <name type="scientific">Hirsutella minnesotensis 3608</name>
    <dbReference type="NCBI Taxonomy" id="1043627"/>
    <lineage>
        <taxon>Eukaryota</taxon>
        <taxon>Fungi</taxon>
        <taxon>Dikarya</taxon>
        <taxon>Ascomycota</taxon>
        <taxon>Pezizomycotina</taxon>
        <taxon>Sordariomycetes</taxon>
        <taxon>Hypocreomycetidae</taxon>
        <taxon>Hypocreales</taxon>
        <taxon>Ophiocordycipitaceae</taxon>
        <taxon>Hirsutella</taxon>
    </lineage>
</organism>
<evidence type="ECO:0000256" key="8">
    <source>
        <dbReference type="ARBA" id="ARBA00023136"/>
    </source>
</evidence>
<dbReference type="PANTHER" id="PTHR24322:SF736">
    <property type="entry name" value="RETINOL DEHYDROGENASE 10"/>
    <property type="match status" value="1"/>
</dbReference>
<evidence type="ECO:0000256" key="3">
    <source>
        <dbReference type="ARBA" id="ARBA00022692"/>
    </source>
</evidence>
<evidence type="ECO:0000256" key="1">
    <source>
        <dbReference type="ARBA" id="ARBA00004141"/>
    </source>
</evidence>
<dbReference type="InterPro" id="IPR002347">
    <property type="entry name" value="SDR_fam"/>
</dbReference>
<name>A0A0F7ZV12_9HYPO</name>
<protein>
    <recommendedName>
        <fullName evidence="10">Short-chain dehydrogenase/reductase 3</fullName>
    </recommendedName>
    <alternativeName>
        <fullName evidence="11">Retinal short-chain dehydrogenase/reductase 1</fullName>
    </alternativeName>
</protein>
<dbReference type="Pfam" id="PF00106">
    <property type="entry name" value="adh_short"/>
    <property type="match status" value="1"/>
</dbReference>
<evidence type="ECO:0000256" key="5">
    <source>
        <dbReference type="ARBA" id="ARBA00022989"/>
    </source>
</evidence>
<dbReference type="PANTHER" id="PTHR24322">
    <property type="entry name" value="PKSB"/>
    <property type="match status" value="1"/>
</dbReference>
<dbReference type="FunFam" id="3.40.50.720:FF:000131">
    <property type="entry name" value="Short-chain dehydrogenase/reductase 3"/>
    <property type="match status" value="1"/>
</dbReference>
<evidence type="ECO:0000256" key="12">
    <source>
        <dbReference type="RuleBase" id="RU000363"/>
    </source>
</evidence>
<evidence type="ECO:0000256" key="7">
    <source>
        <dbReference type="ARBA" id="ARBA00023098"/>
    </source>
</evidence>
<proteinExistence type="inferred from homology"/>
<dbReference type="GO" id="GO:0016020">
    <property type="term" value="C:membrane"/>
    <property type="evidence" value="ECO:0007669"/>
    <property type="project" value="UniProtKB-SubCell"/>
</dbReference>
<dbReference type="Proteomes" id="UP000054481">
    <property type="component" value="Unassembled WGS sequence"/>
</dbReference>
<keyword evidence="14" id="KW-1185">Reference proteome</keyword>
<evidence type="ECO:0000256" key="4">
    <source>
        <dbReference type="ARBA" id="ARBA00022857"/>
    </source>
</evidence>
<gene>
    <name evidence="13" type="ORF">HIM_04965</name>
</gene>
<keyword evidence="5" id="KW-1133">Transmembrane helix</keyword>
<dbReference type="Gene3D" id="3.40.50.720">
    <property type="entry name" value="NAD(P)-binding Rossmann-like Domain"/>
    <property type="match status" value="1"/>
</dbReference>
<reference evidence="13 14" key="1">
    <citation type="journal article" date="2014" name="Genome Biol. Evol.">
        <title>Comparative genomics and transcriptomics analyses reveal divergent lifestyle features of nematode endoparasitic fungus Hirsutella minnesotensis.</title>
        <authorList>
            <person name="Lai Y."/>
            <person name="Liu K."/>
            <person name="Zhang X."/>
            <person name="Zhang X."/>
            <person name="Li K."/>
            <person name="Wang N."/>
            <person name="Shu C."/>
            <person name="Wu Y."/>
            <person name="Wang C."/>
            <person name="Bushley K.E."/>
            <person name="Xiang M."/>
            <person name="Liu X."/>
        </authorList>
    </citation>
    <scope>NUCLEOTIDE SEQUENCE [LARGE SCALE GENOMIC DNA]</scope>
    <source>
        <strain evidence="13 14">3608</strain>
    </source>
</reference>
<evidence type="ECO:0000256" key="9">
    <source>
        <dbReference type="ARBA" id="ARBA00059620"/>
    </source>
</evidence>
<keyword evidence="3" id="KW-0812">Transmembrane</keyword>
<evidence type="ECO:0000313" key="14">
    <source>
        <dbReference type="Proteomes" id="UP000054481"/>
    </source>
</evidence>
<accession>A0A0F7ZV12</accession>
<evidence type="ECO:0000313" key="13">
    <source>
        <dbReference type="EMBL" id="KJZ75808.1"/>
    </source>
</evidence>
<dbReference type="PRINTS" id="PR00080">
    <property type="entry name" value="SDRFAMILY"/>
</dbReference>
<evidence type="ECO:0000256" key="6">
    <source>
        <dbReference type="ARBA" id="ARBA00023002"/>
    </source>
</evidence>